<dbReference type="InterPro" id="IPR027469">
    <property type="entry name" value="Cation_efflux_TMD_sf"/>
</dbReference>
<dbReference type="PANTHER" id="PTHR31937:SF2">
    <property type="entry name" value="TRANSMEMBRANE PROTEIN 163"/>
    <property type="match status" value="1"/>
</dbReference>
<evidence type="ECO:0000256" key="2">
    <source>
        <dbReference type="ARBA" id="ARBA00004644"/>
    </source>
</evidence>
<evidence type="ECO:0000256" key="10">
    <source>
        <dbReference type="ARBA" id="ARBA00023329"/>
    </source>
</evidence>
<dbReference type="GO" id="GO:0031901">
    <property type="term" value="C:early endosome membrane"/>
    <property type="evidence" value="ECO:0007669"/>
    <property type="project" value="UniProtKB-SubCell"/>
</dbReference>
<evidence type="ECO:0000256" key="7">
    <source>
        <dbReference type="ARBA" id="ARBA00022989"/>
    </source>
</evidence>
<evidence type="ECO:0000256" key="4">
    <source>
        <dbReference type="ARBA" id="ARBA00022692"/>
    </source>
</evidence>
<comment type="subcellular location">
    <subcellularLocation>
        <location evidence="2">Cytoplasmic vesicle</location>
        <location evidence="2">Secretory vesicle</location>
        <location evidence="2">Synaptic vesicle membrane</location>
        <topology evidence="2">Multi-pass membrane protein</topology>
    </subcellularLocation>
    <subcellularLocation>
        <location evidence="1">Early endosome membrane</location>
    </subcellularLocation>
</comment>
<evidence type="ECO:0000313" key="12">
    <source>
        <dbReference type="EMBL" id="KIL63934.1"/>
    </source>
</evidence>
<keyword evidence="7 11" id="KW-1133">Transmembrane helix</keyword>
<comment type="similarity">
    <text evidence="3">Belongs to the TMEM163 family.</text>
</comment>
<organism evidence="12 13">
    <name type="scientific">Amanita muscaria (strain Koide BX008)</name>
    <dbReference type="NCBI Taxonomy" id="946122"/>
    <lineage>
        <taxon>Eukaryota</taxon>
        <taxon>Fungi</taxon>
        <taxon>Dikarya</taxon>
        <taxon>Basidiomycota</taxon>
        <taxon>Agaricomycotina</taxon>
        <taxon>Agaricomycetes</taxon>
        <taxon>Agaricomycetidae</taxon>
        <taxon>Agaricales</taxon>
        <taxon>Pluteineae</taxon>
        <taxon>Amanitaceae</taxon>
        <taxon>Amanita</taxon>
    </lineage>
</organism>
<keyword evidence="4 11" id="KW-0812">Transmembrane</keyword>
<evidence type="ECO:0000313" key="13">
    <source>
        <dbReference type="Proteomes" id="UP000054549"/>
    </source>
</evidence>
<keyword evidence="6" id="KW-0862">Zinc</keyword>
<evidence type="ECO:0000256" key="6">
    <source>
        <dbReference type="ARBA" id="ARBA00022833"/>
    </source>
</evidence>
<evidence type="ECO:0000256" key="5">
    <source>
        <dbReference type="ARBA" id="ARBA00022753"/>
    </source>
</evidence>
<gene>
    <name evidence="12" type="ORF">M378DRAFT_647944</name>
</gene>
<reference evidence="12 13" key="1">
    <citation type="submission" date="2014-04" db="EMBL/GenBank/DDBJ databases">
        <title>Evolutionary Origins and Diversification of the Mycorrhizal Mutualists.</title>
        <authorList>
            <consortium name="DOE Joint Genome Institute"/>
            <consortium name="Mycorrhizal Genomics Consortium"/>
            <person name="Kohler A."/>
            <person name="Kuo A."/>
            <person name="Nagy L.G."/>
            <person name="Floudas D."/>
            <person name="Copeland A."/>
            <person name="Barry K.W."/>
            <person name="Cichocki N."/>
            <person name="Veneault-Fourrey C."/>
            <person name="LaButti K."/>
            <person name="Lindquist E.A."/>
            <person name="Lipzen A."/>
            <person name="Lundell T."/>
            <person name="Morin E."/>
            <person name="Murat C."/>
            <person name="Riley R."/>
            <person name="Ohm R."/>
            <person name="Sun H."/>
            <person name="Tunlid A."/>
            <person name="Henrissat B."/>
            <person name="Grigoriev I.V."/>
            <person name="Hibbett D.S."/>
            <person name="Martin F."/>
        </authorList>
    </citation>
    <scope>NUCLEOTIDE SEQUENCE [LARGE SCALE GENOMIC DNA]</scope>
    <source>
        <strain evidence="12 13">Koide BX008</strain>
    </source>
</reference>
<dbReference type="EMBL" id="KN818254">
    <property type="protein sequence ID" value="KIL63934.1"/>
    <property type="molecule type" value="Genomic_DNA"/>
</dbReference>
<feature type="transmembrane region" description="Helical" evidence="11">
    <location>
        <begin position="12"/>
        <end position="34"/>
    </location>
</feature>
<evidence type="ECO:0000256" key="11">
    <source>
        <dbReference type="SAM" id="Phobius"/>
    </source>
</evidence>
<keyword evidence="10" id="KW-0968">Cytoplasmic vesicle</keyword>
<keyword evidence="5" id="KW-0967">Endosome</keyword>
<evidence type="ECO:0000256" key="3">
    <source>
        <dbReference type="ARBA" id="ARBA00008731"/>
    </source>
</evidence>
<dbReference type="Proteomes" id="UP000054549">
    <property type="component" value="Unassembled WGS sequence"/>
</dbReference>
<sequence>MPPSYRRLQQCAIAISIASIVYNAAEGAVSIAFGAESRSYALVFFGAQSMIEVASAAIVVWRFKTLAKPGEEKQAILDPRLIR</sequence>
<dbReference type="SUPFAM" id="SSF161111">
    <property type="entry name" value="Cation efflux protein transmembrane domain-like"/>
    <property type="match status" value="1"/>
</dbReference>
<dbReference type="OrthoDB" id="5980560at2759"/>
<protein>
    <submittedName>
        <fullName evidence="12">Uncharacterized protein</fullName>
    </submittedName>
</protein>
<evidence type="ECO:0000256" key="8">
    <source>
        <dbReference type="ARBA" id="ARBA00023018"/>
    </source>
</evidence>
<keyword evidence="8" id="KW-0770">Synapse</keyword>
<keyword evidence="13" id="KW-1185">Reference proteome</keyword>
<evidence type="ECO:0000256" key="1">
    <source>
        <dbReference type="ARBA" id="ARBA00004146"/>
    </source>
</evidence>
<evidence type="ECO:0000256" key="9">
    <source>
        <dbReference type="ARBA" id="ARBA00023136"/>
    </source>
</evidence>
<dbReference type="HOGENOM" id="CLU_2542085_0_0_1"/>
<accession>A0A0C2TB31</accession>
<dbReference type="PANTHER" id="PTHR31937">
    <property type="entry name" value="TRANSMEMBRANE PROTEIN 163"/>
    <property type="match status" value="1"/>
</dbReference>
<dbReference type="InterPro" id="IPR026765">
    <property type="entry name" value="Tmem163"/>
</dbReference>
<feature type="transmembrane region" description="Helical" evidence="11">
    <location>
        <begin position="40"/>
        <end position="63"/>
    </location>
</feature>
<name>A0A0C2TB31_AMAMK</name>
<dbReference type="InParanoid" id="A0A0C2TB31"/>
<dbReference type="AlphaFoldDB" id="A0A0C2TB31"/>
<keyword evidence="9 11" id="KW-0472">Membrane</keyword>
<proteinExistence type="inferred from homology"/>